<dbReference type="Pfam" id="PF07293">
    <property type="entry name" value="DUF1450"/>
    <property type="match status" value="1"/>
</dbReference>
<protein>
    <submittedName>
        <fullName evidence="1">DUF1450 domain-containing protein</fullName>
    </submittedName>
</protein>
<evidence type="ECO:0000313" key="1">
    <source>
        <dbReference type="EMBL" id="MDW8801358.1"/>
    </source>
</evidence>
<evidence type="ECO:0000313" key="2">
    <source>
        <dbReference type="Proteomes" id="UP001281656"/>
    </source>
</evidence>
<proteinExistence type="predicted"/>
<dbReference type="InterPro" id="IPR009910">
    <property type="entry name" value="DUF1450"/>
</dbReference>
<sequence length="75" mass="8680">MFTEIFFCENNVSKGLEEIVERLEEEYPDVIVYIEPCLGRCGQCIDNLYAVIDAEMIIGESPEELYKNIKKALEE</sequence>
<comment type="caution">
    <text evidence="1">The sequence shown here is derived from an EMBL/GenBank/DDBJ whole genome shotgun (WGS) entry which is preliminary data.</text>
</comment>
<keyword evidence="2" id="KW-1185">Reference proteome</keyword>
<dbReference type="Proteomes" id="UP001281656">
    <property type="component" value="Unassembled WGS sequence"/>
</dbReference>
<gene>
    <name evidence="1" type="ORF">P8V03_09345</name>
</gene>
<accession>A0ABU4JT78</accession>
<dbReference type="EMBL" id="JARUJP010000009">
    <property type="protein sequence ID" value="MDW8801358.1"/>
    <property type="molecule type" value="Genomic_DNA"/>
</dbReference>
<name>A0ABU4JT78_9CLOT</name>
<organism evidence="1 2">
    <name type="scientific">Clostridium tanneri</name>
    <dbReference type="NCBI Taxonomy" id="3037988"/>
    <lineage>
        <taxon>Bacteria</taxon>
        <taxon>Bacillati</taxon>
        <taxon>Bacillota</taxon>
        <taxon>Clostridia</taxon>
        <taxon>Eubacteriales</taxon>
        <taxon>Clostridiaceae</taxon>
        <taxon>Clostridium</taxon>
    </lineage>
</organism>
<reference evidence="1 2" key="1">
    <citation type="submission" date="2023-04" db="EMBL/GenBank/DDBJ databases">
        <title>Clostridium tannerae sp. nov., isolated from the fecal material of an alpaca.</title>
        <authorList>
            <person name="Miller S."/>
            <person name="Hendry M."/>
            <person name="King J."/>
            <person name="Sankaranarayanan K."/>
            <person name="Lawson P.A."/>
        </authorList>
    </citation>
    <scope>NUCLEOTIDE SEQUENCE [LARGE SCALE GENOMIC DNA]</scope>
    <source>
        <strain evidence="1 2">A1-XYC3</strain>
    </source>
</reference>
<dbReference type="RefSeq" id="WP_318797964.1">
    <property type="nucleotide sequence ID" value="NZ_JARUJP010000009.1"/>
</dbReference>